<protein>
    <submittedName>
        <fullName evidence="3">Helix-turn-helix transcriptional regulator</fullName>
    </submittedName>
</protein>
<dbReference type="AlphaFoldDB" id="A0ABD5Z7M2"/>
<proteinExistence type="predicted"/>
<dbReference type="Pfam" id="PF25213">
    <property type="entry name" value="HVO_A0261_N"/>
    <property type="match status" value="1"/>
</dbReference>
<dbReference type="InterPro" id="IPR036388">
    <property type="entry name" value="WH-like_DNA-bd_sf"/>
</dbReference>
<dbReference type="RefSeq" id="WP_279527928.1">
    <property type="nucleotide sequence ID" value="NZ_CP122312.1"/>
</dbReference>
<dbReference type="Gene3D" id="1.10.10.10">
    <property type="entry name" value="Winged helix-like DNA-binding domain superfamily/Winged helix DNA-binding domain"/>
    <property type="match status" value="1"/>
</dbReference>
<dbReference type="InterPro" id="IPR057527">
    <property type="entry name" value="HVO_A0261-like_N"/>
</dbReference>
<evidence type="ECO:0000259" key="1">
    <source>
        <dbReference type="Pfam" id="PF08350"/>
    </source>
</evidence>
<dbReference type="Pfam" id="PF08350">
    <property type="entry name" value="FilR1_middle"/>
    <property type="match status" value="1"/>
</dbReference>
<dbReference type="EMBL" id="JBHTAR010000011">
    <property type="protein sequence ID" value="MFC7201170.1"/>
    <property type="molecule type" value="Genomic_DNA"/>
</dbReference>
<dbReference type="Proteomes" id="UP001596447">
    <property type="component" value="Unassembled WGS sequence"/>
</dbReference>
<organism evidence="3 4">
    <name type="scientific">Halospeciosus flavus</name>
    <dbReference type="NCBI Taxonomy" id="3032283"/>
    <lineage>
        <taxon>Archaea</taxon>
        <taxon>Methanobacteriati</taxon>
        <taxon>Methanobacteriota</taxon>
        <taxon>Stenosarchaea group</taxon>
        <taxon>Halobacteria</taxon>
        <taxon>Halobacteriales</taxon>
        <taxon>Halobacteriaceae</taxon>
        <taxon>Halospeciosus</taxon>
    </lineage>
</organism>
<accession>A0ABD5Z7M2</accession>
<dbReference type="InterPro" id="IPR036390">
    <property type="entry name" value="WH_DNA-bd_sf"/>
</dbReference>
<comment type="caution">
    <text evidence="3">The sequence shown here is derived from an EMBL/GenBank/DDBJ whole genome shotgun (WGS) entry which is preliminary data.</text>
</comment>
<sequence length="261" mass="29128">MADRPDEGVAPVLKSLADNADLLERLLDGPARKQALACELDLSPKTVYRRARQLRDYDLVERCEEGYRLTATGRFHAELYREAADLSGHLYDGGDLFDDLDHDELPPPEIFADADVIRSNPVAPNQPLRRFEEVVQEADVLRGFSLVVFPEYVETFHQEIVEGGLQADLLLSESMLDPVTEDFTEQFTEVLDAENATFFLTDAEITYTGIVVTEPERRALLVVYAPGGGLRGVIDTTHPTAVEWVADRYDAYLADAEPVQG</sequence>
<reference evidence="3 4" key="1">
    <citation type="journal article" date="2019" name="Int. J. Syst. Evol. Microbiol.">
        <title>The Global Catalogue of Microorganisms (GCM) 10K type strain sequencing project: providing services to taxonomists for standard genome sequencing and annotation.</title>
        <authorList>
            <consortium name="The Broad Institute Genomics Platform"/>
            <consortium name="The Broad Institute Genome Sequencing Center for Infectious Disease"/>
            <person name="Wu L."/>
            <person name="Ma J."/>
        </authorList>
    </citation>
    <scope>NUCLEOTIDE SEQUENCE [LARGE SCALE GENOMIC DNA]</scope>
    <source>
        <strain evidence="3 4">XZGYJ-43</strain>
    </source>
</reference>
<keyword evidence="4" id="KW-1185">Reference proteome</keyword>
<name>A0ABD5Z7M2_9EURY</name>
<evidence type="ECO:0000313" key="3">
    <source>
        <dbReference type="EMBL" id="MFC7201170.1"/>
    </source>
</evidence>
<dbReference type="CDD" id="cd00090">
    <property type="entry name" value="HTH_ARSR"/>
    <property type="match status" value="1"/>
</dbReference>
<dbReference type="InterPro" id="IPR013561">
    <property type="entry name" value="FilR1_middle_dom"/>
</dbReference>
<dbReference type="SUPFAM" id="SSF46785">
    <property type="entry name" value="Winged helix' DNA-binding domain"/>
    <property type="match status" value="1"/>
</dbReference>
<evidence type="ECO:0000313" key="4">
    <source>
        <dbReference type="Proteomes" id="UP001596447"/>
    </source>
</evidence>
<evidence type="ECO:0000259" key="2">
    <source>
        <dbReference type="Pfam" id="PF25213"/>
    </source>
</evidence>
<dbReference type="InterPro" id="IPR011991">
    <property type="entry name" value="ArsR-like_HTH"/>
</dbReference>
<feature type="domain" description="Methanogenesis regulatory protein FilR1 middle" evidence="1">
    <location>
        <begin position="124"/>
        <end position="254"/>
    </location>
</feature>
<gene>
    <name evidence="3" type="ORF">ACFQJ9_17440</name>
</gene>
<feature type="domain" description="HVO-A0261-like N-terminal" evidence="2">
    <location>
        <begin position="15"/>
        <end position="83"/>
    </location>
</feature>